<dbReference type="CDD" id="cd00920">
    <property type="entry name" value="Cupredoxin"/>
    <property type="match status" value="1"/>
</dbReference>
<dbReference type="Proteomes" id="UP000294028">
    <property type="component" value="Unassembled WGS sequence"/>
</dbReference>
<dbReference type="GeneID" id="9988726"/>
<evidence type="ECO:0000256" key="1">
    <source>
        <dbReference type="ARBA" id="ARBA00022723"/>
    </source>
</evidence>
<dbReference type="AlphaFoldDB" id="A0A482T0K5"/>
<dbReference type="RefSeq" id="WP_006054693.1">
    <property type="nucleotide sequence ID" value="NZ_RZHH01000003.1"/>
</dbReference>
<keyword evidence="1" id="KW-0479">Metal-binding</keyword>
<organism evidence="5 6">
    <name type="scientific">Halogeometricum borinquense</name>
    <dbReference type="NCBI Taxonomy" id="60847"/>
    <lineage>
        <taxon>Archaea</taxon>
        <taxon>Methanobacteriati</taxon>
        <taxon>Methanobacteriota</taxon>
        <taxon>Stenosarchaea group</taxon>
        <taxon>Halobacteria</taxon>
        <taxon>Halobacteriales</taxon>
        <taxon>Haloferacaceae</taxon>
        <taxon>Halogeometricum</taxon>
    </lineage>
</organism>
<dbReference type="GO" id="GO:0005507">
    <property type="term" value="F:copper ion binding"/>
    <property type="evidence" value="ECO:0007669"/>
    <property type="project" value="InterPro"/>
</dbReference>
<dbReference type="PROSITE" id="PS00079">
    <property type="entry name" value="MULTICOPPER_OXIDASE1"/>
    <property type="match status" value="1"/>
</dbReference>
<dbReference type="PROSITE" id="PS51257">
    <property type="entry name" value="PROKAR_LIPOPROTEIN"/>
    <property type="match status" value="1"/>
</dbReference>
<gene>
    <name evidence="5" type="ORF">ELS19_16260</name>
</gene>
<dbReference type="InterPro" id="IPR050845">
    <property type="entry name" value="Cu-binding_ET"/>
</dbReference>
<dbReference type="PANTHER" id="PTHR38439:SF3">
    <property type="entry name" value="COPPER-RESISTANT CUPROPROTEIN COPI"/>
    <property type="match status" value="1"/>
</dbReference>
<comment type="caution">
    <text evidence="5">The sequence shown here is derived from an EMBL/GenBank/DDBJ whole genome shotgun (WGS) entry which is preliminary data.</text>
</comment>
<dbReference type="Gene3D" id="2.60.40.420">
    <property type="entry name" value="Cupredoxins - blue copper proteins"/>
    <property type="match status" value="1"/>
</dbReference>
<dbReference type="OMA" id="FPYWCDV"/>
<keyword evidence="2" id="KW-0186">Copper</keyword>
<dbReference type="Pfam" id="PF00127">
    <property type="entry name" value="Copper-bind"/>
    <property type="match status" value="1"/>
</dbReference>
<evidence type="ECO:0000256" key="3">
    <source>
        <dbReference type="SAM" id="MobiDB-lite"/>
    </source>
</evidence>
<sequence length="177" mass="18393">MQLSRRNVLGLSGVALGVLAGCTAPSEETPGESPTDTPTSSPTATPSPTTDATPSPTQTPTATPTPNALDGEITVTGSEWVLAPDAFQATVGQELTIHFENVGEVAHNLTVGEFPADERTVADQDEEGSFIVKTDTIQPGKTTSVTFTPTSTGTFPYWCDVAGHREAGMVGEMTVVE</sequence>
<evidence type="ECO:0000259" key="4">
    <source>
        <dbReference type="Pfam" id="PF00127"/>
    </source>
</evidence>
<feature type="domain" description="Blue (type 1) copper" evidence="4">
    <location>
        <begin position="83"/>
        <end position="175"/>
    </location>
</feature>
<dbReference type="InterPro" id="IPR008972">
    <property type="entry name" value="Cupredoxin"/>
</dbReference>
<dbReference type="EMBL" id="RZHH01000003">
    <property type="protein sequence ID" value="RYJ08130.1"/>
    <property type="molecule type" value="Genomic_DNA"/>
</dbReference>
<dbReference type="InterPro" id="IPR000923">
    <property type="entry name" value="BlueCu_1"/>
</dbReference>
<name>A0A482T0K5_9EURY</name>
<feature type="compositionally biased region" description="Low complexity" evidence="3">
    <location>
        <begin position="22"/>
        <end position="66"/>
    </location>
</feature>
<proteinExistence type="predicted"/>
<feature type="region of interest" description="Disordered" evidence="3">
    <location>
        <begin position="22"/>
        <end position="71"/>
    </location>
</feature>
<protein>
    <submittedName>
        <fullName evidence="5">Copper-binding protein</fullName>
    </submittedName>
</protein>
<dbReference type="InterPro" id="IPR033138">
    <property type="entry name" value="Cu_oxidase_CS"/>
</dbReference>
<evidence type="ECO:0000313" key="5">
    <source>
        <dbReference type="EMBL" id="RYJ08130.1"/>
    </source>
</evidence>
<evidence type="ECO:0000256" key="2">
    <source>
        <dbReference type="ARBA" id="ARBA00023008"/>
    </source>
</evidence>
<reference evidence="5 6" key="1">
    <citation type="submission" date="2018-12" db="EMBL/GenBank/DDBJ databases">
        <title>Genome analysis provides insights into bioremediation potentialities of Halogeometricum borinquense strain N11.</title>
        <authorList>
            <person name="Najjari A."/>
            <person name="Youssef N."/>
            <person name="Fhoula I."/>
            <person name="Ben Dhia O."/>
            <person name="Mahjoubi M."/>
            <person name="Ouzari H.I."/>
            <person name="Cherif A."/>
        </authorList>
    </citation>
    <scope>NUCLEOTIDE SEQUENCE [LARGE SCALE GENOMIC DNA]</scope>
    <source>
        <strain evidence="5 6">N11</strain>
    </source>
</reference>
<dbReference type="PANTHER" id="PTHR38439">
    <property type="entry name" value="AURACYANIN-B"/>
    <property type="match status" value="1"/>
</dbReference>
<dbReference type="GO" id="GO:0009055">
    <property type="term" value="F:electron transfer activity"/>
    <property type="evidence" value="ECO:0007669"/>
    <property type="project" value="InterPro"/>
</dbReference>
<evidence type="ECO:0000313" key="6">
    <source>
        <dbReference type="Proteomes" id="UP000294028"/>
    </source>
</evidence>
<accession>A0A482T0K5</accession>
<dbReference type="SUPFAM" id="SSF49503">
    <property type="entry name" value="Cupredoxins"/>
    <property type="match status" value="1"/>
</dbReference>